<dbReference type="InterPro" id="IPR016181">
    <property type="entry name" value="Acyl_CoA_acyltransferase"/>
</dbReference>
<dbReference type="AlphaFoldDB" id="A0A3S0A267"/>
<accession>A0A3S0A267</accession>
<keyword evidence="3" id="KW-1185">Reference proteome</keyword>
<evidence type="ECO:0000313" key="3">
    <source>
        <dbReference type="Proteomes" id="UP000278398"/>
    </source>
</evidence>
<dbReference type="GO" id="GO:0008999">
    <property type="term" value="F:protein-N-terminal-alanine acetyltransferase activity"/>
    <property type="evidence" value="ECO:0007669"/>
    <property type="project" value="TreeGrafter"/>
</dbReference>
<dbReference type="EMBL" id="RWKW01000108">
    <property type="protein sequence ID" value="RST83113.1"/>
    <property type="molecule type" value="Genomic_DNA"/>
</dbReference>
<proteinExistence type="predicted"/>
<dbReference type="Gene3D" id="3.40.630.30">
    <property type="match status" value="1"/>
</dbReference>
<evidence type="ECO:0000259" key="1">
    <source>
        <dbReference type="Pfam" id="PF13302"/>
    </source>
</evidence>
<organism evidence="2 3">
    <name type="scientific">Aquibium carbonis</name>
    <dbReference type="NCBI Taxonomy" id="2495581"/>
    <lineage>
        <taxon>Bacteria</taxon>
        <taxon>Pseudomonadati</taxon>
        <taxon>Pseudomonadota</taxon>
        <taxon>Alphaproteobacteria</taxon>
        <taxon>Hyphomicrobiales</taxon>
        <taxon>Phyllobacteriaceae</taxon>
        <taxon>Aquibium</taxon>
    </lineage>
</organism>
<evidence type="ECO:0000313" key="2">
    <source>
        <dbReference type="EMBL" id="RST83113.1"/>
    </source>
</evidence>
<gene>
    <name evidence="2" type="ORF">EJC49_22785</name>
</gene>
<name>A0A3S0A267_9HYPH</name>
<keyword evidence="2" id="KW-0808">Transferase</keyword>
<sequence>MSVEVGHWRGARAIPPTPLEGRYARVEMLDMRRHGQDLWDAFGGSGDAVSRHLQHTGLPAFDRRETFFRSMTKANRATLPDLLVKPFRRRKPRRLYFACIDKANGRATGLRCLAQIDYVHGSVELALMAAGRGMTRTRLSTEVAFLMATLVFETSGFRRYECHIALENEHARRAAERIGWHHDGVMRQRYVHDGRSADVAVYTILAQEWPPIRDAYRAWLEPSNFDSEGRQIRRLEDFRS</sequence>
<dbReference type="PANTHER" id="PTHR43441:SF2">
    <property type="entry name" value="FAMILY ACETYLTRANSFERASE, PUTATIVE (AFU_ORTHOLOGUE AFUA_7G00850)-RELATED"/>
    <property type="match status" value="1"/>
</dbReference>
<feature type="domain" description="N-acetyltransferase" evidence="1">
    <location>
        <begin position="91"/>
        <end position="180"/>
    </location>
</feature>
<dbReference type="Proteomes" id="UP000278398">
    <property type="component" value="Unassembled WGS sequence"/>
</dbReference>
<dbReference type="InterPro" id="IPR051908">
    <property type="entry name" value="Ribosomal_N-acetyltransferase"/>
</dbReference>
<dbReference type="InterPro" id="IPR000182">
    <property type="entry name" value="GNAT_dom"/>
</dbReference>
<dbReference type="GO" id="GO:1990189">
    <property type="term" value="F:protein N-terminal-serine acetyltransferase activity"/>
    <property type="evidence" value="ECO:0007669"/>
    <property type="project" value="TreeGrafter"/>
</dbReference>
<dbReference type="OrthoDB" id="5295305at2"/>
<dbReference type="RefSeq" id="WP_126702229.1">
    <property type="nucleotide sequence ID" value="NZ_RWKW01000108.1"/>
</dbReference>
<dbReference type="PANTHER" id="PTHR43441">
    <property type="entry name" value="RIBOSOMAL-PROTEIN-SERINE ACETYLTRANSFERASE"/>
    <property type="match status" value="1"/>
</dbReference>
<comment type="caution">
    <text evidence="2">The sequence shown here is derived from an EMBL/GenBank/DDBJ whole genome shotgun (WGS) entry which is preliminary data.</text>
</comment>
<dbReference type="SUPFAM" id="SSF55729">
    <property type="entry name" value="Acyl-CoA N-acyltransferases (Nat)"/>
    <property type="match status" value="1"/>
</dbReference>
<protein>
    <submittedName>
        <fullName evidence="2">N-acetyltransferase</fullName>
    </submittedName>
</protein>
<dbReference type="Pfam" id="PF13302">
    <property type="entry name" value="Acetyltransf_3"/>
    <property type="match status" value="1"/>
</dbReference>
<reference evidence="2 3" key="1">
    <citation type="submission" date="2018-12" db="EMBL/GenBank/DDBJ databases">
        <title>Mesorhizobium carbonis sp. nov., isolated from coal mine water.</title>
        <authorList>
            <person name="Xin W."/>
            <person name="Xu Z."/>
            <person name="Xiang F."/>
            <person name="Zhang J."/>
            <person name="Xi L."/>
            <person name="Liu J."/>
        </authorList>
    </citation>
    <scope>NUCLEOTIDE SEQUENCE [LARGE SCALE GENOMIC DNA]</scope>
    <source>
        <strain evidence="2 3">B2.3</strain>
    </source>
</reference>